<proteinExistence type="predicted"/>
<keyword evidence="4 10" id="KW-0762">Sugar transport</keyword>
<sequence length="249" mass="26988">MIVRAILVALIATCSTWWFSHIITRTWLYPIWSGFLVGIVMGRPMEGMMLAAAINLPYVGFITAGGSMPGNAMFAGSVGTALGLVSGLDMTTATTIGVILGSVAVMIWNAYMSINSMWVHMAEKAAARGDLKMVRFFNYVPSFFVSLILNGLPAFLIVMKGSVVGDWLSAMPQWIIDAFAMVGGILPALGIGMLLNYLGQTKKLLPFFFLGFFLAQFLGLSTMAITVFGAIIAFVLYYFGKDKEDKEVA</sequence>
<feature type="transmembrane region" description="Helical" evidence="9">
    <location>
        <begin position="49"/>
        <end position="70"/>
    </location>
</feature>
<evidence type="ECO:0000313" key="10">
    <source>
        <dbReference type="EMBL" id="MBC5659700.1"/>
    </source>
</evidence>
<dbReference type="Pfam" id="PF03609">
    <property type="entry name" value="EII-Sor"/>
    <property type="match status" value="1"/>
</dbReference>
<evidence type="ECO:0000256" key="7">
    <source>
        <dbReference type="ARBA" id="ARBA00022989"/>
    </source>
</evidence>
<organism evidence="10 11">
    <name type="scientific">Anaerosacchariphilus hominis</name>
    <dbReference type="NCBI Taxonomy" id="2763017"/>
    <lineage>
        <taxon>Bacteria</taxon>
        <taxon>Bacillati</taxon>
        <taxon>Bacillota</taxon>
        <taxon>Clostridia</taxon>
        <taxon>Lachnospirales</taxon>
        <taxon>Lachnospiraceae</taxon>
        <taxon>Anaerosacchariphilus</taxon>
    </lineage>
</organism>
<dbReference type="AlphaFoldDB" id="A0A923LBT5"/>
<dbReference type="PROSITE" id="PS51106">
    <property type="entry name" value="PTS_EIIC_TYPE_4"/>
    <property type="match status" value="1"/>
</dbReference>
<name>A0A923LBT5_9FIRM</name>
<dbReference type="InterPro" id="IPR004700">
    <property type="entry name" value="PTS_IIC_man"/>
</dbReference>
<feature type="transmembrane region" description="Helical" evidence="9">
    <location>
        <begin position="90"/>
        <end position="111"/>
    </location>
</feature>
<comment type="subcellular location">
    <subcellularLocation>
        <location evidence="1">Cell membrane</location>
        <topology evidence="1">Multi-pass membrane protein</topology>
    </subcellularLocation>
</comment>
<reference evidence="10" key="1">
    <citation type="submission" date="2020-08" db="EMBL/GenBank/DDBJ databases">
        <title>Genome public.</title>
        <authorList>
            <person name="Liu C."/>
            <person name="Sun Q."/>
        </authorList>
    </citation>
    <scope>NUCLEOTIDE SEQUENCE</scope>
    <source>
        <strain evidence="10">NSJ-68</strain>
    </source>
</reference>
<dbReference type="GO" id="GO:0009401">
    <property type="term" value="P:phosphoenolpyruvate-dependent sugar phosphotransferase system"/>
    <property type="evidence" value="ECO:0007669"/>
    <property type="project" value="UniProtKB-KW"/>
</dbReference>
<keyword evidence="8 9" id="KW-0472">Membrane</keyword>
<dbReference type="GO" id="GO:0005886">
    <property type="term" value="C:plasma membrane"/>
    <property type="evidence" value="ECO:0007669"/>
    <property type="project" value="UniProtKB-SubCell"/>
</dbReference>
<dbReference type="EMBL" id="JACOOR010000004">
    <property type="protein sequence ID" value="MBC5659700.1"/>
    <property type="molecule type" value="Genomic_DNA"/>
</dbReference>
<evidence type="ECO:0000313" key="11">
    <source>
        <dbReference type="Proteomes" id="UP000649345"/>
    </source>
</evidence>
<dbReference type="Proteomes" id="UP000649345">
    <property type="component" value="Unassembled WGS sequence"/>
</dbReference>
<keyword evidence="5" id="KW-0598">Phosphotransferase system</keyword>
<evidence type="ECO:0000256" key="5">
    <source>
        <dbReference type="ARBA" id="ARBA00022683"/>
    </source>
</evidence>
<keyword evidence="3" id="KW-1003">Cell membrane</keyword>
<protein>
    <submittedName>
        <fullName evidence="10">PTS sugar transporter subunit IIC</fullName>
    </submittedName>
</protein>
<evidence type="ECO:0000256" key="9">
    <source>
        <dbReference type="SAM" id="Phobius"/>
    </source>
</evidence>
<gene>
    <name evidence="10" type="ORF">H8S44_07950</name>
</gene>
<evidence type="ECO:0000256" key="3">
    <source>
        <dbReference type="ARBA" id="ARBA00022475"/>
    </source>
</evidence>
<evidence type="ECO:0000256" key="8">
    <source>
        <dbReference type="ARBA" id="ARBA00023136"/>
    </source>
</evidence>
<feature type="transmembrane region" description="Helical" evidence="9">
    <location>
        <begin position="207"/>
        <end position="239"/>
    </location>
</feature>
<dbReference type="RefSeq" id="WP_186872011.1">
    <property type="nucleotide sequence ID" value="NZ_JACOOR010000004.1"/>
</dbReference>
<keyword evidence="11" id="KW-1185">Reference proteome</keyword>
<evidence type="ECO:0000256" key="4">
    <source>
        <dbReference type="ARBA" id="ARBA00022597"/>
    </source>
</evidence>
<evidence type="ECO:0000256" key="2">
    <source>
        <dbReference type="ARBA" id="ARBA00022448"/>
    </source>
</evidence>
<feature type="transmembrane region" description="Helical" evidence="9">
    <location>
        <begin position="171"/>
        <end position="195"/>
    </location>
</feature>
<comment type="caution">
    <text evidence="10">The sequence shown here is derived from an EMBL/GenBank/DDBJ whole genome shotgun (WGS) entry which is preliminary data.</text>
</comment>
<evidence type="ECO:0000256" key="1">
    <source>
        <dbReference type="ARBA" id="ARBA00004651"/>
    </source>
</evidence>
<keyword evidence="6 9" id="KW-0812">Transmembrane</keyword>
<evidence type="ECO:0000256" key="6">
    <source>
        <dbReference type="ARBA" id="ARBA00022692"/>
    </source>
</evidence>
<keyword evidence="7 9" id="KW-1133">Transmembrane helix</keyword>
<keyword evidence="2" id="KW-0813">Transport</keyword>
<feature type="transmembrane region" description="Helical" evidence="9">
    <location>
        <begin position="26"/>
        <end position="42"/>
    </location>
</feature>
<accession>A0A923LBT5</accession>
<feature type="transmembrane region" description="Helical" evidence="9">
    <location>
        <begin position="136"/>
        <end position="159"/>
    </location>
</feature>